<feature type="domain" description="SET" evidence="6">
    <location>
        <begin position="104"/>
        <end position="370"/>
    </location>
</feature>
<evidence type="ECO:0000313" key="7">
    <source>
        <dbReference type="EMBL" id="CAD9360604.1"/>
    </source>
</evidence>
<evidence type="ECO:0000256" key="5">
    <source>
        <dbReference type="SAM" id="SignalP"/>
    </source>
</evidence>
<name>A0A7S2A866_TRICV</name>
<dbReference type="GO" id="GO:0032259">
    <property type="term" value="P:methylation"/>
    <property type="evidence" value="ECO:0007669"/>
    <property type="project" value="UniProtKB-KW"/>
</dbReference>
<proteinExistence type="predicted"/>
<dbReference type="Gene3D" id="3.90.1420.10">
    <property type="entry name" value="Rubisco LSMT, substrate-binding domain"/>
    <property type="match status" value="1"/>
</dbReference>
<keyword evidence="1" id="KW-0489">Methyltransferase</keyword>
<dbReference type="PANTHER" id="PTHR13271:SF123">
    <property type="entry name" value="RIBULOSE-1,5-BISPHOSPHATE CARBOXYLASE_OXYGENASE SMALL SUBUNIT N-METHYLTRANSFERASE I-RELATED"/>
    <property type="match status" value="1"/>
</dbReference>
<dbReference type="PROSITE" id="PS50280">
    <property type="entry name" value="SET"/>
    <property type="match status" value="1"/>
</dbReference>
<dbReference type="InterPro" id="IPR001214">
    <property type="entry name" value="SET_dom"/>
</dbReference>
<feature type="chain" id="PRO_5031495397" description="SET domain-containing protein" evidence="5">
    <location>
        <begin position="24"/>
        <end position="601"/>
    </location>
</feature>
<evidence type="ECO:0000256" key="1">
    <source>
        <dbReference type="ARBA" id="ARBA00022603"/>
    </source>
</evidence>
<dbReference type="AlphaFoldDB" id="A0A7S2A866"/>
<feature type="region of interest" description="Disordered" evidence="4">
    <location>
        <begin position="573"/>
        <end position="601"/>
    </location>
</feature>
<keyword evidence="3" id="KW-0949">S-adenosyl-L-methionine</keyword>
<dbReference type="InterPro" id="IPR046341">
    <property type="entry name" value="SET_dom_sf"/>
</dbReference>
<keyword evidence="2" id="KW-0808">Transferase</keyword>
<evidence type="ECO:0000256" key="3">
    <source>
        <dbReference type="ARBA" id="ARBA00022691"/>
    </source>
</evidence>
<evidence type="ECO:0000256" key="4">
    <source>
        <dbReference type="SAM" id="MobiDB-lite"/>
    </source>
</evidence>
<dbReference type="InterPro" id="IPR050600">
    <property type="entry name" value="SETD3_SETD6_MTase"/>
</dbReference>
<keyword evidence="5" id="KW-0732">Signal</keyword>
<gene>
    <name evidence="7" type="ORF">OSIN01602_LOCUS20906</name>
</gene>
<dbReference type="InterPro" id="IPR015353">
    <property type="entry name" value="Rubisco_LSMT_subst-bd"/>
</dbReference>
<feature type="signal peptide" evidence="5">
    <location>
        <begin position="1"/>
        <end position="23"/>
    </location>
</feature>
<dbReference type="Gene3D" id="3.90.1410.10">
    <property type="entry name" value="set domain protein methyltransferase, domain 1"/>
    <property type="match status" value="1"/>
</dbReference>
<feature type="region of interest" description="Disordered" evidence="4">
    <location>
        <begin position="505"/>
        <end position="529"/>
    </location>
</feature>
<dbReference type="Pfam" id="PF09273">
    <property type="entry name" value="Rubis-subs-bind"/>
    <property type="match status" value="1"/>
</dbReference>
<dbReference type="SUPFAM" id="SSF82199">
    <property type="entry name" value="SET domain"/>
    <property type="match status" value="1"/>
</dbReference>
<accession>A0A7S2A866</accession>
<dbReference type="PANTHER" id="PTHR13271">
    <property type="entry name" value="UNCHARACTERIZED PUTATIVE METHYLTRANSFERASE"/>
    <property type="match status" value="1"/>
</dbReference>
<evidence type="ECO:0000256" key="2">
    <source>
        <dbReference type="ARBA" id="ARBA00022679"/>
    </source>
</evidence>
<dbReference type="GO" id="GO:0016279">
    <property type="term" value="F:protein-lysine N-methyltransferase activity"/>
    <property type="evidence" value="ECO:0007669"/>
    <property type="project" value="TreeGrafter"/>
</dbReference>
<dbReference type="SUPFAM" id="SSF81822">
    <property type="entry name" value="RuBisCo LSMT C-terminal, substrate-binding domain"/>
    <property type="match status" value="1"/>
</dbReference>
<reference evidence="7" key="1">
    <citation type="submission" date="2021-01" db="EMBL/GenBank/DDBJ databases">
        <authorList>
            <person name="Corre E."/>
            <person name="Pelletier E."/>
            <person name="Niang G."/>
            <person name="Scheremetjew M."/>
            <person name="Finn R."/>
            <person name="Kale V."/>
            <person name="Holt S."/>
            <person name="Cochrane G."/>
            <person name="Meng A."/>
            <person name="Brown T."/>
            <person name="Cohen L."/>
        </authorList>
    </citation>
    <scope>NUCLEOTIDE SEQUENCE</scope>
    <source>
        <strain evidence="7">Grunow 1884</strain>
    </source>
</reference>
<sequence length="601" mass="64602">MVVVVVAAVALLLGGAAPRPVGAFTTRVPTRSVVAPPPPPPFLCRRPPSQPRTRISSLFATEESTADGATSSSSSSSDLDRLTALAADLNAALKACTPDYYKNVKVAVGPSSPPTAAAGGESHRLRLGLIATDDVRSGDVALSVPYDDALQFTAKGSSVTFGGILPEGYDGWTGDAGLIAMSVLNELARTAAADDGGGDGGAGVPLPKRKPPVQNLIEAWIKSLPTPSEMSSSHPLLWSEDDQEILQSSSTRKVYRTLDDVEEDAAWLTERVWDLDRTKFPDTVTLENGDERDCFNADGYLWAVAIVTSRAVFVDGALRLIPVLDMANHDDIGTVEVGGGTMGAFGTTKGAEIRTGRKYSKGQEVTVSYGPKSAAEYLLEHGFVPPRAKSTAVSELTFEIDEGDRFRDDKLDVLEFETYDSAPMEPVQSFDLVAMPGGGDGQPDPAMAQFLRLAKLGGKDAFLLESIFRKEIWEFMAYPVSETNEGDVCDAIREACEGALKGMEELESKSEDAAEGAAAGEDEDENSPRRLCAAVRTAERAALSRTLEYVERDRMALDLKEYYQERRLKDLGLDSEWSEDDDNPDVGWGQTRAPGSGDLDW</sequence>
<evidence type="ECO:0000259" key="6">
    <source>
        <dbReference type="PROSITE" id="PS50280"/>
    </source>
</evidence>
<dbReference type="EMBL" id="HBGO01036158">
    <property type="protein sequence ID" value="CAD9360604.1"/>
    <property type="molecule type" value="Transcribed_RNA"/>
</dbReference>
<dbReference type="InterPro" id="IPR036464">
    <property type="entry name" value="Rubisco_LSMT_subst-bd_sf"/>
</dbReference>
<organism evidence="7">
    <name type="scientific">Trieres chinensis</name>
    <name type="common">Marine centric diatom</name>
    <name type="synonym">Odontella sinensis</name>
    <dbReference type="NCBI Taxonomy" id="1514140"/>
    <lineage>
        <taxon>Eukaryota</taxon>
        <taxon>Sar</taxon>
        <taxon>Stramenopiles</taxon>
        <taxon>Ochrophyta</taxon>
        <taxon>Bacillariophyta</taxon>
        <taxon>Mediophyceae</taxon>
        <taxon>Biddulphiophycidae</taxon>
        <taxon>Eupodiscales</taxon>
        <taxon>Parodontellaceae</taxon>
        <taxon>Trieres</taxon>
    </lineage>
</organism>
<protein>
    <recommendedName>
        <fullName evidence="6">SET domain-containing protein</fullName>
    </recommendedName>
</protein>